<dbReference type="PANTHER" id="PTHR33751">
    <property type="entry name" value="CBB3-TYPE CYTOCHROME C OXIDASE SUBUNIT FIXP"/>
    <property type="match status" value="1"/>
</dbReference>
<dbReference type="OrthoDB" id="9773456at2"/>
<dbReference type="PROSITE" id="PS51007">
    <property type="entry name" value="CYTC"/>
    <property type="match status" value="2"/>
</dbReference>
<evidence type="ECO:0000256" key="1">
    <source>
        <dbReference type="ARBA" id="ARBA00022448"/>
    </source>
</evidence>
<dbReference type="SUPFAM" id="SSF46626">
    <property type="entry name" value="Cytochrome c"/>
    <property type="match status" value="3"/>
</dbReference>
<sequence>MLLIWKRVLIACCVLGILGTVVLVSGVVPVKASSGHWQITRWFLNFASDRSVSFHSRGTQPPEDSGLMDARLGAEIYKTNCRFCHGLPGQEQPPVAKGMTPTPPRLDRSLLEKEPRELHYIIQHGIKFAGMPAWPVPTRSDEIWPVVAHLRQSLEENRETFDTERSESDLAALAKLPVLQACVDCHGVDGASRAGKQVPHLTGQGEGYLRLSLLAFRSSERNSGVMMPVCHALTDQEVDALSKHYHETVSTNMPASLEAEVADHAAIERGRKLAMNGDRGRKIPSCQKCHGPDAENRRDEYPNLAGQSKWYLQRQLELFLKRARCGAQTARLMHPIADKLSEQERSDLATFYASLQTPDERPGK</sequence>
<evidence type="ECO:0000256" key="4">
    <source>
        <dbReference type="ARBA" id="ARBA00022982"/>
    </source>
</evidence>
<evidence type="ECO:0000313" key="9">
    <source>
        <dbReference type="EMBL" id="PHQ32932.1"/>
    </source>
</evidence>
<keyword evidence="4" id="KW-0249">Electron transport</keyword>
<organism evidence="9 10">
    <name type="scientific">Rhodopirellula bahusiensis</name>
    <dbReference type="NCBI Taxonomy" id="2014065"/>
    <lineage>
        <taxon>Bacteria</taxon>
        <taxon>Pseudomonadati</taxon>
        <taxon>Planctomycetota</taxon>
        <taxon>Planctomycetia</taxon>
        <taxon>Pirellulales</taxon>
        <taxon>Pirellulaceae</taxon>
        <taxon>Rhodopirellula</taxon>
    </lineage>
</organism>
<feature type="region of interest" description="Disordered" evidence="7">
    <location>
        <begin position="277"/>
        <end position="300"/>
    </location>
</feature>
<evidence type="ECO:0000256" key="3">
    <source>
        <dbReference type="ARBA" id="ARBA00022723"/>
    </source>
</evidence>
<dbReference type="GO" id="GO:0009055">
    <property type="term" value="F:electron transfer activity"/>
    <property type="evidence" value="ECO:0007669"/>
    <property type="project" value="InterPro"/>
</dbReference>
<proteinExistence type="predicted"/>
<evidence type="ECO:0000256" key="2">
    <source>
        <dbReference type="ARBA" id="ARBA00022617"/>
    </source>
</evidence>
<keyword evidence="2 6" id="KW-0349">Heme</keyword>
<dbReference type="InterPro" id="IPR009056">
    <property type="entry name" value="Cyt_c-like_dom"/>
</dbReference>
<dbReference type="InterPro" id="IPR050597">
    <property type="entry name" value="Cytochrome_c_Oxidase_Subunit"/>
</dbReference>
<evidence type="ECO:0000259" key="8">
    <source>
        <dbReference type="PROSITE" id="PS51007"/>
    </source>
</evidence>
<dbReference type="GO" id="GO:0020037">
    <property type="term" value="F:heme binding"/>
    <property type="evidence" value="ECO:0007669"/>
    <property type="project" value="InterPro"/>
</dbReference>
<protein>
    <submittedName>
        <fullName evidence="9">Cytochrome C552</fullName>
    </submittedName>
</protein>
<dbReference type="InterPro" id="IPR036909">
    <property type="entry name" value="Cyt_c-like_dom_sf"/>
</dbReference>
<dbReference type="RefSeq" id="WP_099263055.1">
    <property type="nucleotide sequence ID" value="NZ_NIZW01000021.1"/>
</dbReference>
<accession>A0A2G1W1N2</accession>
<dbReference type="Gene3D" id="1.10.760.10">
    <property type="entry name" value="Cytochrome c-like domain"/>
    <property type="match status" value="3"/>
</dbReference>
<dbReference type="EMBL" id="NIZW01000021">
    <property type="protein sequence ID" value="PHQ32932.1"/>
    <property type="molecule type" value="Genomic_DNA"/>
</dbReference>
<dbReference type="Pfam" id="PF13442">
    <property type="entry name" value="Cytochrome_CBB3"/>
    <property type="match status" value="1"/>
</dbReference>
<feature type="compositionally biased region" description="Basic and acidic residues" evidence="7">
    <location>
        <begin position="290"/>
        <end position="300"/>
    </location>
</feature>
<comment type="caution">
    <text evidence="9">The sequence shown here is derived from an EMBL/GenBank/DDBJ whole genome shotgun (WGS) entry which is preliminary data.</text>
</comment>
<keyword evidence="5 6" id="KW-0408">Iron</keyword>
<name>A0A2G1W1N2_9BACT</name>
<dbReference type="PANTHER" id="PTHR33751:SF9">
    <property type="entry name" value="CYTOCHROME C4"/>
    <property type="match status" value="1"/>
</dbReference>
<evidence type="ECO:0000256" key="5">
    <source>
        <dbReference type="ARBA" id="ARBA00023004"/>
    </source>
</evidence>
<reference evidence="9 10" key="1">
    <citation type="submission" date="2017-06" db="EMBL/GenBank/DDBJ databases">
        <title>Description of Rhodopirellula bahusiensis sp. nov.</title>
        <authorList>
            <person name="Kizina J."/>
            <person name="Harder J."/>
        </authorList>
    </citation>
    <scope>NUCLEOTIDE SEQUENCE [LARGE SCALE GENOMIC DNA]</scope>
    <source>
        <strain evidence="9 10">SWK21</strain>
    </source>
</reference>
<evidence type="ECO:0000256" key="7">
    <source>
        <dbReference type="SAM" id="MobiDB-lite"/>
    </source>
</evidence>
<evidence type="ECO:0000256" key="6">
    <source>
        <dbReference type="PROSITE-ProRule" id="PRU00433"/>
    </source>
</evidence>
<gene>
    <name evidence="9" type="ORF">CEE69_23425</name>
</gene>
<keyword evidence="1" id="KW-0813">Transport</keyword>
<keyword evidence="3 6" id="KW-0479">Metal-binding</keyword>
<dbReference type="Proteomes" id="UP000225740">
    <property type="component" value="Unassembled WGS sequence"/>
</dbReference>
<dbReference type="Pfam" id="PF00034">
    <property type="entry name" value="Cytochrom_C"/>
    <property type="match status" value="1"/>
</dbReference>
<feature type="domain" description="Cytochrome c" evidence="8">
    <location>
        <begin position="68"/>
        <end position="181"/>
    </location>
</feature>
<dbReference type="GeneID" id="90610907"/>
<keyword evidence="10" id="KW-1185">Reference proteome</keyword>
<feature type="domain" description="Cytochrome c" evidence="8">
    <location>
        <begin position="265"/>
        <end position="356"/>
    </location>
</feature>
<evidence type="ECO:0000313" key="10">
    <source>
        <dbReference type="Proteomes" id="UP000225740"/>
    </source>
</evidence>
<dbReference type="GO" id="GO:0046872">
    <property type="term" value="F:metal ion binding"/>
    <property type="evidence" value="ECO:0007669"/>
    <property type="project" value="UniProtKB-KW"/>
</dbReference>
<dbReference type="AlphaFoldDB" id="A0A2G1W1N2"/>